<dbReference type="RefSeq" id="XP_014158126.1">
    <property type="nucleotide sequence ID" value="XM_014302651.1"/>
</dbReference>
<feature type="region of interest" description="Disordered" evidence="1">
    <location>
        <begin position="687"/>
        <end position="748"/>
    </location>
</feature>
<feature type="compositionally biased region" description="Basic and acidic residues" evidence="1">
    <location>
        <begin position="421"/>
        <end position="432"/>
    </location>
</feature>
<evidence type="ECO:0000313" key="2">
    <source>
        <dbReference type="EMBL" id="KNC84224.1"/>
    </source>
</evidence>
<feature type="compositionally biased region" description="Polar residues" evidence="1">
    <location>
        <begin position="717"/>
        <end position="748"/>
    </location>
</feature>
<dbReference type="AlphaFoldDB" id="A0A0L0G5K3"/>
<feature type="region of interest" description="Disordered" evidence="1">
    <location>
        <begin position="782"/>
        <end position="860"/>
    </location>
</feature>
<feature type="compositionally biased region" description="Polar residues" evidence="1">
    <location>
        <begin position="480"/>
        <end position="492"/>
    </location>
</feature>
<accession>A0A0L0G5K3</accession>
<keyword evidence="3" id="KW-1185">Reference proteome</keyword>
<feature type="region of interest" description="Disordered" evidence="1">
    <location>
        <begin position="385"/>
        <end position="436"/>
    </location>
</feature>
<sequence>MRQIYQTPMLTRLRSPANGGLVTNSASTSPANPRKTSPNASPMVSTKPSFQIASSKSNLKRGESGKVTCIVKTIEALNAGVNEHSDNRALQFSARACQPPTVVESADGPTEESDRKSTGPRTTEPEAGHLDVPKNCSDDSFVTAPESESESNASNISELEYNFHFTPGAANPVGAQESEEDTANLCTVTGSTSDTALDVESEDRSMLACDVVTSTGHIKEASSPVLPSICEYNRKSLSSRGTPSEQFLSQETTSDGVLEDKVSTSPHVEEAVENNIAKEGLELSSATPLVVDTYIEEVGIHNVQVEKVANCSGSDEHIKNTDSRPSANASSTEFVANDDDEHCAIETTEIDNAVQNIDARDISSIQSSFQVEQKLDAPTHVDINSATSEVEDEPDSSGDGIVKSSVCNERLPPVSGTECENSAKSKSTEKPPLRSQVSSIVDSLFETVSCEMLAQKQANEANRREAETELARAEHEAQDETQASQNIQQPSERSADNALFPLDMPPRRLSKVQRMLGEEVPEGGPMLTIIDNEAASLLKSAFAGAHTAQTNGVTSQTSSAMAPRCTRQSTEEEFRPHLVHRDTSIFDGMLIGSFSGKGKEEYKAPPKRKVSTEQQQLALNGPGERKVPVSADEARRMQIYGTLPIKGRHSKESLIEKGTRSNRTSPLCKGDRAESAIGDLIAGNCNPRLPMAHPGEAHPGGASARTQSHPNRPGTPRRTTSAQGSDLIPNQSNHSKLGSGQCTSASVPNLSDEHALSLRALQGRKGVASEELLSIASITSGHPLRKHCHKRSASHSNGTQSSGTYPLSPNKHSLSHNNQAIRGRGGTLHNRSSSESRRRASSGSVSQGSMSSGTGRSTMSRLSARDAQLGLVQGTGANWTGTLTRSNSKHLGQELIIFGAVHVSGMSRSCRVCHTQGRGTVPRGASAATSTLPRRGANMKDVQDFRSVENGRLHYRIGVSVNASTPQTVLMDCKGELITRLSKQHKFMGMTPTVYVEDLRTVAVNGRVLLPGKVALSKQKGVRVLTYTKSITINDTLKEGECINVFFCKDKEKAKERKLADNTKHHKK</sequence>
<feature type="region of interest" description="Disordered" evidence="1">
    <location>
        <begin position="650"/>
        <end position="671"/>
    </location>
</feature>
<evidence type="ECO:0000256" key="1">
    <source>
        <dbReference type="SAM" id="MobiDB-lite"/>
    </source>
</evidence>
<dbReference type="Proteomes" id="UP000054560">
    <property type="component" value="Unassembled WGS sequence"/>
</dbReference>
<proteinExistence type="predicted"/>
<feature type="compositionally biased region" description="Low complexity" evidence="1">
    <location>
        <begin position="841"/>
        <end position="860"/>
    </location>
</feature>
<name>A0A0L0G5K3_9EUKA</name>
<evidence type="ECO:0000313" key="3">
    <source>
        <dbReference type="Proteomes" id="UP000054560"/>
    </source>
</evidence>
<feature type="compositionally biased region" description="Polar residues" evidence="1">
    <location>
        <begin position="323"/>
        <end position="334"/>
    </location>
</feature>
<feature type="region of interest" description="Disordered" evidence="1">
    <location>
        <begin position="237"/>
        <end position="259"/>
    </location>
</feature>
<feature type="compositionally biased region" description="Polar residues" evidence="1">
    <location>
        <begin position="21"/>
        <end position="57"/>
    </location>
</feature>
<reference evidence="2 3" key="1">
    <citation type="submission" date="2011-02" db="EMBL/GenBank/DDBJ databases">
        <title>The Genome Sequence of Sphaeroforma arctica JP610.</title>
        <authorList>
            <consortium name="The Broad Institute Genome Sequencing Platform"/>
            <person name="Russ C."/>
            <person name="Cuomo C."/>
            <person name="Young S.K."/>
            <person name="Zeng Q."/>
            <person name="Gargeya S."/>
            <person name="Alvarado L."/>
            <person name="Berlin A."/>
            <person name="Chapman S.B."/>
            <person name="Chen Z."/>
            <person name="Freedman E."/>
            <person name="Gellesch M."/>
            <person name="Goldberg J."/>
            <person name="Griggs A."/>
            <person name="Gujja S."/>
            <person name="Heilman E."/>
            <person name="Heiman D."/>
            <person name="Howarth C."/>
            <person name="Mehta T."/>
            <person name="Neiman D."/>
            <person name="Pearson M."/>
            <person name="Roberts A."/>
            <person name="Saif S."/>
            <person name="Shea T."/>
            <person name="Shenoy N."/>
            <person name="Sisk P."/>
            <person name="Stolte C."/>
            <person name="Sykes S."/>
            <person name="White J."/>
            <person name="Yandava C."/>
            <person name="Burger G."/>
            <person name="Gray M.W."/>
            <person name="Holland P.W.H."/>
            <person name="King N."/>
            <person name="Lang F.B.F."/>
            <person name="Roger A.J."/>
            <person name="Ruiz-Trillo I."/>
            <person name="Haas B."/>
            <person name="Nusbaum C."/>
            <person name="Birren B."/>
        </authorList>
    </citation>
    <scope>NUCLEOTIDE SEQUENCE [LARGE SCALE GENOMIC DNA]</scope>
    <source>
        <strain evidence="2 3">JP610</strain>
    </source>
</reference>
<protein>
    <submittedName>
        <fullName evidence="2">Uncharacterized protein</fullName>
    </submittedName>
</protein>
<feature type="compositionally biased region" description="Polar residues" evidence="1">
    <location>
        <begin position="794"/>
        <end position="820"/>
    </location>
</feature>
<feature type="compositionally biased region" description="Basic and acidic residues" evidence="1">
    <location>
        <begin position="461"/>
        <end position="478"/>
    </location>
</feature>
<dbReference type="GeneID" id="25904060"/>
<feature type="region of interest" description="Disordered" evidence="1">
    <location>
        <begin position="314"/>
        <end position="337"/>
    </location>
</feature>
<gene>
    <name evidence="2" type="ORF">SARC_03556</name>
</gene>
<feature type="region of interest" description="Disordered" evidence="1">
    <location>
        <begin position="13"/>
        <end position="62"/>
    </location>
</feature>
<feature type="compositionally biased region" description="Basic and acidic residues" evidence="1">
    <location>
        <begin position="112"/>
        <end position="132"/>
    </location>
</feature>
<organism evidence="2 3">
    <name type="scientific">Sphaeroforma arctica JP610</name>
    <dbReference type="NCBI Taxonomy" id="667725"/>
    <lineage>
        <taxon>Eukaryota</taxon>
        <taxon>Ichthyosporea</taxon>
        <taxon>Ichthyophonida</taxon>
        <taxon>Sphaeroforma</taxon>
    </lineage>
</organism>
<feature type="compositionally biased region" description="Basic residues" evidence="1">
    <location>
        <begin position="783"/>
        <end position="793"/>
    </location>
</feature>
<feature type="compositionally biased region" description="Polar residues" evidence="1">
    <location>
        <begin position="237"/>
        <end position="255"/>
    </location>
</feature>
<feature type="region of interest" description="Disordered" evidence="1">
    <location>
        <begin position="93"/>
        <end position="154"/>
    </location>
</feature>
<feature type="region of interest" description="Disordered" evidence="1">
    <location>
        <begin position="598"/>
        <end position="628"/>
    </location>
</feature>
<feature type="region of interest" description="Disordered" evidence="1">
    <location>
        <begin position="456"/>
        <end position="503"/>
    </location>
</feature>
<feature type="compositionally biased region" description="Basic and acidic residues" evidence="1">
    <location>
        <begin position="650"/>
        <end position="659"/>
    </location>
</feature>
<dbReference type="EMBL" id="KQ241779">
    <property type="protein sequence ID" value="KNC84224.1"/>
    <property type="molecule type" value="Genomic_DNA"/>
</dbReference>